<dbReference type="eggNOG" id="ENOG502SDVM">
    <property type="taxonomic scope" value="Eukaryota"/>
</dbReference>
<accession>G0R808</accession>
<organism evidence="3">
    <name type="scientific">Hypocrea jecorina (strain QM6a)</name>
    <name type="common">Trichoderma reesei</name>
    <dbReference type="NCBI Taxonomy" id="431241"/>
    <lineage>
        <taxon>Eukaryota</taxon>
        <taxon>Fungi</taxon>
        <taxon>Dikarya</taxon>
        <taxon>Ascomycota</taxon>
        <taxon>Pezizomycotina</taxon>
        <taxon>Sordariomycetes</taxon>
        <taxon>Hypocreomycetidae</taxon>
        <taxon>Hypocreales</taxon>
        <taxon>Hypocreaceae</taxon>
        <taxon>Trichoderma</taxon>
    </lineage>
</organism>
<dbReference type="VEuPathDB" id="FungiDB:TRIREDRAFT_119694"/>
<dbReference type="KEGG" id="tre:TRIREDRAFT_119694"/>
<feature type="compositionally biased region" description="Basic residues" evidence="1">
    <location>
        <begin position="38"/>
        <end position="58"/>
    </location>
</feature>
<gene>
    <name evidence="2" type="ORF">TRIREDRAFT_119694</name>
</gene>
<dbReference type="HOGENOM" id="CLU_053554_1_0_1"/>
<dbReference type="STRING" id="431241.G0R808"/>
<feature type="region of interest" description="Disordered" evidence="1">
    <location>
        <begin position="1"/>
        <end position="63"/>
    </location>
</feature>
<proteinExistence type="predicted"/>
<dbReference type="OrthoDB" id="5222339at2759"/>
<reference evidence="2 3" key="1">
    <citation type="journal article" date="2008" name="Nat. Biotechnol.">
        <title>Genome sequencing and analysis of the biomass-degrading fungus Trichoderma reesei (syn. Hypocrea jecorina).</title>
        <authorList>
            <person name="Martinez D."/>
            <person name="Berka R.M."/>
            <person name="Henrissat B."/>
            <person name="Saloheimo M."/>
            <person name="Arvas M."/>
            <person name="Baker S.E."/>
            <person name="Chapman J."/>
            <person name="Chertkov O."/>
            <person name="Coutinho P.M."/>
            <person name="Cullen D."/>
            <person name="Danchin E.G."/>
            <person name="Grigoriev I.V."/>
            <person name="Harris P."/>
            <person name="Jackson M."/>
            <person name="Kubicek C.P."/>
            <person name="Han C.S."/>
            <person name="Ho I."/>
            <person name="Larrondo L.F."/>
            <person name="de Leon A.L."/>
            <person name="Magnuson J.K."/>
            <person name="Merino S."/>
            <person name="Misra M."/>
            <person name="Nelson B."/>
            <person name="Putnam N."/>
            <person name="Robbertse B."/>
            <person name="Salamov A.A."/>
            <person name="Schmoll M."/>
            <person name="Terry A."/>
            <person name="Thayer N."/>
            <person name="Westerholm-Parvinen A."/>
            <person name="Schoch C.L."/>
            <person name="Yao J."/>
            <person name="Barabote R."/>
            <person name="Nelson M.A."/>
            <person name="Detter C."/>
            <person name="Bruce D."/>
            <person name="Kuske C.R."/>
            <person name="Xie G."/>
            <person name="Richardson P."/>
            <person name="Rokhsar D.S."/>
            <person name="Lucas S.M."/>
            <person name="Rubin E.M."/>
            <person name="Dunn-Coleman N."/>
            <person name="Ward M."/>
            <person name="Brettin T.S."/>
        </authorList>
    </citation>
    <scope>NUCLEOTIDE SEQUENCE [LARGE SCALE GENOMIC DNA]</scope>
    <source>
        <strain evidence="2 3">QM6a</strain>
    </source>
</reference>
<name>G0R808_HYPJQ</name>
<evidence type="ECO:0000256" key="1">
    <source>
        <dbReference type="SAM" id="MobiDB-lite"/>
    </source>
</evidence>
<evidence type="ECO:0000313" key="2">
    <source>
        <dbReference type="EMBL" id="EGR52288.1"/>
    </source>
</evidence>
<dbReference type="AlphaFoldDB" id="G0R808"/>
<evidence type="ECO:0000313" key="3">
    <source>
        <dbReference type="Proteomes" id="UP000008984"/>
    </source>
</evidence>
<keyword evidence="3" id="KW-1185">Reference proteome</keyword>
<dbReference type="GeneID" id="18482679"/>
<dbReference type="EMBL" id="GL985056">
    <property type="protein sequence ID" value="EGR52288.1"/>
    <property type="molecule type" value="Genomic_DNA"/>
</dbReference>
<protein>
    <submittedName>
        <fullName evidence="2">Predicted protein</fullName>
    </submittedName>
</protein>
<dbReference type="RefSeq" id="XP_006961239.1">
    <property type="nucleotide sequence ID" value="XM_006961177.1"/>
</dbReference>
<sequence>MRRPPRPRISGLSPQLASATAARIQRATISDTSAITSRRTRTRTRGHSSRLLTQKHRLSSPSSSRFYSDLASLIESAAKESSSSSIGISKAPKATAMSAQSLPIPWDRLKRWIADQESAQQQGLEPSMTKPQLAALSQIVSFVEGPEPNVSDRDYVSLLMHQGLEVPVEGNFVMRWRTTCHLEIAGQIRSFPCEGYGLAEGEQPPLFGAKKASKQYAAKYALEYLQSRSSVTVPLPSTSKSTFGGVTIHSAAPRAAKNQSTSGSSVDYDPPASTVPSGNGGGAPLIPPLSSRVDVVAETEEPVSGAHHESVSRDKTDFYGGKLPSLLEQVASEAKRLNFGCPEYRTYEDPKNKALFAGHPVFANGGRMPPEIGHVAGAISRNVAKEQIATALLDYFKTESDRREAMQRDLVMGTFRGPPAKDV</sequence>
<feature type="compositionally biased region" description="Low complexity" evidence="1">
    <location>
        <begin position="26"/>
        <end position="37"/>
    </location>
</feature>
<dbReference type="Proteomes" id="UP000008984">
    <property type="component" value="Unassembled WGS sequence"/>
</dbReference>
<feature type="region of interest" description="Disordered" evidence="1">
    <location>
        <begin position="253"/>
        <end position="288"/>
    </location>
</feature>